<dbReference type="Gene3D" id="3.50.50.60">
    <property type="entry name" value="FAD/NAD(P)-binding domain"/>
    <property type="match status" value="2"/>
</dbReference>
<comment type="cofactor">
    <cofactor evidence="1">
        <name>FAD</name>
        <dbReference type="ChEBI" id="CHEBI:57692"/>
    </cofactor>
</comment>
<keyword evidence="4" id="KW-0560">Oxidoreductase</keyword>
<dbReference type="InterPro" id="IPR036188">
    <property type="entry name" value="FAD/NAD-bd_sf"/>
</dbReference>
<feature type="domain" description="Reductase C-terminal" evidence="6">
    <location>
        <begin position="325"/>
        <end position="389"/>
    </location>
</feature>
<name>A0ABP4EGG8_9ACTN</name>
<dbReference type="Pfam" id="PF14759">
    <property type="entry name" value="Reductase_C"/>
    <property type="match status" value="1"/>
</dbReference>
<dbReference type="Pfam" id="PF07992">
    <property type="entry name" value="Pyr_redox_2"/>
    <property type="match status" value="1"/>
</dbReference>
<dbReference type="InterPro" id="IPR023753">
    <property type="entry name" value="FAD/NAD-binding_dom"/>
</dbReference>
<evidence type="ECO:0000313" key="7">
    <source>
        <dbReference type="EMBL" id="GAA1103928.1"/>
    </source>
</evidence>
<dbReference type="SUPFAM" id="SSF55424">
    <property type="entry name" value="FAD/NAD-linked reductases, dimerisation (C-terminal) domain"/>
    <property type="match status" value="1"/>
</dbReference>
<evidence type="ECO:0000259" key="5">
    <source>
        <dbReference type="Pfam" id="PF07992"/>
    </source>
</evidence>
<dbReference type="Proteomes" id="UP001501581">
    <property type="component" value="Unassembled WGS sequence"/>
</dbReference>
<dbReference type="PRINTS" id="PR00368">
    <property type="entry name" value="FADPNR"/>
</dbReference>
<keyword evidence="8" id="KW-1185">Reference proteome</keyword>
<gene>
    <name evidence="7" type="ORF">GCM10009668_23710</name>
</gene>
<keyword evidence="3" id="KW-0274">FAD</keyword>
<evidence type="ECO:0000256" key="3">
    <source>
        <dbReference type="ARBA" id="ARBA00022827"/>
    </source>
</evidence>
<dbReference type="InterPro" id="IPR016156">
    <property type="entry name" value="FAD/NAD-linked_Rdtase_dimer_sf"/>
</dbReference>
<evidence type="ECO:0000256" key="4">
    <source>
        <dbReference type="ARBA" id="ARBA00023002"/>
    </source>
</evidence>
<feature type="domain" description="FAD/NAD(P)-binding" evidence="5">
    <location>
        <begin position="4"/>
        <end position="298"/>
    </location>
</feature>
<dbReference type="PANTHER" id="PTHR43557">
    <property type="entry name" value="APOPTOSIS-INDUCING FACTOR 1"/>
    <property type="match status" value="1"/>
</dbReference>
<dbReference type="RefSeq" id="WP_343994634.1">
    <property type="nucleotide sequence ID" value="NZ_BAAALG010000009.1"/>
</dbReference>
<dbReference type="SUPFAM" id="SSF51905">
    <property type="entry name" value="FAD/NAD(P)-binding domain"/>
    <property type="match status" value="1"/>
</dbReference>
<reference evidence="8" key="1">
    <citation type="journal article" date="2019" name="Int. J. Syst. Evol. Microbiol.">
        <title>The Global Catalogue of Microorganisms (GCM) 10K type strain sequencing project: providing services to taxonomists for standard genome sequencing and annotation.</title>
        <authorList>
            <consortium name="The Broad Institute Genomics Platform"/>
            <consortium name="The Broad Institute Genome Sequencing Center for Infectious Disease"/>
            <person name="Wu L."/>
            <person name="Ma J."/>
        </authorList>
    </citation>
    <scope>NUCLEOTIDE SEQUENCE [LARGE SCALE GENOMIC DNA]</scope>
    <source>
        <strain evidence="8">JCM 13008</strain>
    </source>
</reference>
<dbReference type="PRINTS" id="PR00411">
    <property type="entry name" value="PNDRDTASEI"/>
</dbReference>
<evidence type="ECO:0000313" key="8">
    <source>
        <dbReference type="Proteomes" id="UP001501581"/>
    </source>
</evidence>
<evidence type="ECO:0000256" key="1">
    <source>
        <dbReference type="ARBA" id="ARBA00001974"/>
    </source>
</evidence>
<dbReference type="PANTHER" id="PTHR43557:SF2">
    <property type="entry name" value="RIESKE DOMAIN-CONTAINING PROTEIN-RELATED"/>
    <property type="match status" value="1"/>
</dbReference>
<comment type="caution">
    <text evidence="7">The sequence shown here is derived from an EMBL/GenBank/DDBJ whole genome shotgun (WGS) entry which is preliminary data.</text>
</comment>
<dbReference type="InterPro" id="IPR050446">
    <property type="entry name" value="FAD-oxidoreductase/Apoptosis"/>
</dbReference>
<keyword evidence="2" id="KW-0285">Flavoprotein</keyword>
<evidence type="ECO:0000259" key="6">
    <source>
        <dbReference type="Pfam" id="PF14759"/>
    </source>
</evidence>
<dbReference type="EMBL" id="BAAALG010000009">
    <property type="protein sequence ID" value="GAA1103928.1"/>
    <property type="molecule type" value="Genomic_DNA"/>
</dbReference>
<evidence type="ECO:0000256" key="2">
    <source>
        <dbReference type="ARBA" id="ARBA00022630"/>
    </source>
</evidence>
<accession>A0ABP4EGG8</accession>
<organism evidence="7 8">
    <name type="scientific">Nocardioides dubius</name>
    <dbReference type="NCBI Taxonomy" id="317019"/>
    <lineage>
        <taxon>Bacteria</taxon>
        <taxon>Bacillati</taxon>
        <taxon>Actinomycetota</taxon>
        <taxon>Actinomycetes</taxon>
        <taxon>Propionibacteriales</taxon>
        <taxon>Nocardioidaceae</taxon>
        <taxon>Nocardioides</taxon>
    </lineage>
</organism>
<sequence length="410" mass="43116">MSTHVVIVGAGLAGLRTAERLRRGGYDGVLTLVGTESHPPYDRPPLSKSLLAAKETPDLPALRGSDRLAELDLDLRAGVTATRLDPEAHLVTLDDGSELAYDHLVIATGLAARAFPQWQGVEGVHVLRTFDDCLDLRASAARARHATVIGAGVLGSEIAATLRGRGTAVDLVDTLPQPLYRVAGDEVGAFIATLHRSHGVGLHLGRTVEELSTDDGRVREVRLDDGTRLRTDLVVVAVGASPVIDWLESSGLQLDAGVVVNDRGATSAPDVWAVGDVAAVPDPRGDGTVRIEHWTAAGDLAATVAANVLAALGTGEPRAHAEIPYMWSDQYDVKVQCLGLPRASDERVLLTGSLESGAFLLAFVDGGHVKAVVGAGMPAALMRCRAAVTGSWPVAELQDTAPWERRKATA</sequence>
<protein>
    <submittedName>
        <fullName evidence="7">FAD/NAD(P)-binding oxidoreductase</fullName>
    </submittedName>
</protein>
<dbReference type="InterPro" id="IPR028202">
    <property type="entry name" value="Reductase_C"/>
</dbReference>
<proteinExistence type="predicted"/>
<dbReference type="Gene3D" id="3.30.390.30">
    <property type="match status" value="1"/>
</dbReference>